<evidence type="ECO:0000313" key="2">
    <source>
        <dbReference type="EMBL" id="SJZ63119.1"/>
    </source>
</evidence>
<keyword evidence="1" id="KW-1133">Transmembrane helix</keyword>
<sequence>MYITKYSGTYVHETTDANIICIIIAIIMYIFLFILLCLIGCLLYLSPKLCKKSQNDNSFWVIYFISV</sequence>
<protein>
    <submittedName>
        <fullName evidence="2">Uncharacterized protein</fullName>
    </submittedName>
</protein>
<gene>
    <name evidence="2" type="ORF">SAMN02745205_01422</name>
</gene>
<accession>A0A1T4M7Y3</accession>
<name>A0A1T4M7Y3_PORCN</name>
<proteinExistence type="predicted"/>
<evidence type="ECO:0000313" key="3">
    <source>
        <dbReference type="Proteomes" id="UP000189956"/>
    </source>
</evidence>
<keyword evidence="1" id="KW-0472">Membrane</keyword>
<evidence type="ECO:0000256" key="1">
    <source>
        <dbReference type="SAM" id="Phobius"/>
    </source>
</evidence>
<dbReference type="Proteomes" id="UP000189956">
    <property type="component" value="Unassembled WGS sequence"/>
</dbReference>
<feature type="transmembrane region" description="Helical" evidence="1">
    <location>
        <begin position="17"/>
        <end position="45"/>
    </location>
</feature>
<reference evidence="2 3" key="1">
    <citation type="submission" date="2017-02" db="EMBL/GenBank/DDBJ databases">
        <authorList>
            <person name="Peterson S.W."/>
        </authorList>
    </citation>
    <scope>NUCLEOTIDE SEQUENCE [LARGE SCALE GENOMIC DNA]</scope>
    <source>
        <strain evidence="2 3">ATCC 700135</strain>
    </source>
</reference>
<dbReference type="EMBL" id="FUWL01000011">
    <property type="protein sequence ID" value="SJZ63119.1"/>
    <property type="molecule type" value="Genomic_DNA"/>
</dbReference>
<keyword evidence="1" id="KW-0812">Transmembrane</keyword>
<organism evidence="2 3">
    <name type="scientific">Porphyromonas cangingivalis</name>
    <dbReference type="NCBI Taxonomy" id="36874"/>
    <lineage>
        <taxon>Bacteria</taxon>
        <taxon>Pseudomonadati</taxon>
        <taxon>Bacteroidota</taxon>
        <taxon>Bacteroidia</taxon>
        <taxon>Bacteroidales</taxon>
        <taxon>Porphyromonadaceae</taxon>
        <taxon>Porphyromonas</taxon>
    </lineage>
</organism>
<dbReference type="AlphaFoldDB" id="A0A1T4M7Y3"/>